<feature type="compositionally biased region" description="Low complexity" evidence="1">
    <location>
        <begin position="341"/>
        <end position="358"/>
    </location>
</feature>
<keyword evidence="3" id="KW-0418">Kinase</keyword>
<dbReference type="GO" id="GO:0004672">
    <property type="term" value="F:protein kinase activity"/>
    <property type="evidence" value="ECO:0007669"/>
    <property type="project" value="InterPro"/>
</dbReference>
<dbReference type="InterPro" id="IPR014729">
    <property type="entry name" value="Rossmann-like_a/b/a_fold"/>
</dbReference>
<dbReference type="EMBL" id="JACGWM010000009">
    <property type="protein sequence ID" value="KAL0351557.1"/>
    <property type="molecule type" value="Genomic_DNA"/>
</dbReference>
<reference evidence="3" key="1">
    <citation type="submission" date="2020-06" db="EMBL/GenBank/DDBJ databases">
        <authorList>
            <person name="Li T."/>
            <person name="Hu X."/>
            <person name="Zhang T."/>
            <person name="Song X."/>
            <person name="Zhang H."/>
            <person name="Dai N."/>
            <person name="Sheng W."/>
            <person name="Hou X."/>
            <person name="Wei L."/>
        </authorList>
    </citation>
    <scope>NUCLEOTIDE SEQUENCE</scope>
    <source>
        <strain evidence="3">KEN8</strain>
        <tissue evidence="3">Leaf</tissue>
    </source>
</reference>
<dbReference type="Gene3D" id="1.10.510.10">
    <property type="entry name" value="Transferase(Phosphotransferase) domain 1"/>
    <property type="match status" value="2"/>
</dbReference>
<organism evidence="3">
    <name type="scientific">Sesamum calycinum</name>
    <dbReference type="NCBI Taxonomy" id="2727403"/>
    <lineage>
        <taxon>Eukaryota</taxon>
        <taxon>Viridiplantae</taxon>
        <taxon>Streptophyta</taxon>
        <taxon>Embryophyta</taxon>
        <taxon>Tracheophyta</taxon>
        <taxon>Spermatophyta</taxon>
        <taxon>Magnoliopsida</taxon>
        <taxon>eudicotyledons</taxon>
        <taxon>Gunneridae</taxon>
        <taxon>Pentapetalae</taxon>
        <taxon>asterids</taxon>
        <taxon>lamiids</taxon>
        <taxon>Lamiales</taxon>
        <taxon>Pedaliaceae</taxon>
        <taxon>Sesamum</taxon>
    </lineage>
</organism>
<proteinExistence type="predicted"/>
<dbReference type="PROSITE" id="PS50011">
    <property type="entry name" value="PROTEIN_KINASE_DOM"/>
    <property type="match status" value="1"/>
</dbReference>
<feature type="region of interest" description="Disordered" evidence="1">
    <location>
        <begin position="330"/>
        <end position="358"/>
    </location>
</feature>
<feature type="domain" description="Protein kinase" evidence="2">
    <location>
        <begin position="425"/>
        <end position="716"/>
    </location>
</feature>
<dbReference type="InterPro" id="IPR001245">
    <property type="entry name" value="Ser-Thr/Tyr_kinase_cat_dom"/>
</dbReference>
<dbReference type="Pfam" id="PF07714">
    <property type="entry name" value="PK_Tyr_Ser-Thr"/>
    <property type="match status" value="1"/>
</dbReference>
<dbReference type="InterPro" id="IPR011009">
    <property type="entry name" value="Kinase-like_dom_sf"/>
</dbReference>
<protein>
    <submittedName>
        <fullName evidence="3">Protein NSP-INTERACTING kinase</fullName>
    </submittedName>
</protein>
<sequence>MKQFEVFWRNLSYCLIAQYTETPKNGIFDVIYSNFAIIIAVTHPSSQNETETKVYQQKEKIFLVQEFLKPYLELCPFSCATTDNCTLYSILDSALGRKLGALHSRLPLFLWRCNSISYMASPGERSNSSRSTNSLMPGRIVIAYDATKNHSAREFQEIIANIQMRDGMIQEVDTITVLGVLHKVLHPLGFQMQIGPDSFIGTGVPAIKGEVSRMVDALTGMLQRSAEECEGNGVGIEVKIVVGAPLNKVVVQEAVASNATWVVLNRHLRKETRFYLKHIPSKVALILDNFSLEVLRPYCSDKATVNTEHKLFYSLSKFVPLLPVEYNTNNEQSSVSPCYRESMSSQESSDSERSSFASSLTSKSKEQGFFSPDEFSSNHQLEKSVMQKQGLRSHSDVPVHHPASEMKLAAKACNYSEVQIARDDFSSGKLEGHGSNAKVETKSLDSYIMMQKQTKLQIDCDAPHTSDEMKIELDSMACSYSDIQIATNDFSSENLLGEGGYGVVYKGQLKDGQLITVKVQKEGNTQGNTKHVLEWHQRHAIAIGIAKGLRYLHEECRGSPIIHRDIRLSKIYLTHEFVPLLGDCGLAKWEKNRYGIQTKLLGALEYLAPEYAENGICSVKTDVFAFGIVLIQLISGQKAVDPTRDNNHQSIRQWAIPLIQTLALEKLVDPRLGDSYNTYELYQMARVAYLCIQIKPAMRPTMGEVLHLLEGKNDHLQHLTKQFIPRFSNVQKQILLQALVV</sequence>
<evidence type="ECO:0000256" key="1">
    <source>
        <dbReference type="SAM" id="MobiDB-lite"/>
    </source>
</evidence>
<dbReference type="AlphaFoldDB" id="A0AAW2P5K4"/>
<dbReference type="Gene3D" id="3.40.50.620">
    <property type="entry name" value="HUPs"/>
    <property type="match status" value="1"/>
</dbReference>
<dbReference type="InterPro" id="IPR046958">
    <property type="entry name" value="RBK1/2/STUNTED"/>
</dbReference>
<gene>
    <name evidence="3" type="ORF">Scaly_1544400</name>
</gene>
<evidence type="ECO:0000259" key="2">
    <source>
        <dbReference type="PROSITE" id="PS50011"/>
    </source>
</evidence>
<dbReference type="SUPFAM" id="SSF56112">
    <property type="entry name" value="Protein kinase-like (PK-like)"/>
    <property type="match status" value="1"/>
</dbReference>
<keyword evidence="3" id="KW-0808">Transferase</keyword>
<name>A0AAW2P5K4_9LAMI</name>
<dbReference type="PANTHER" id="PTHR47987">
    <property type="entry name" value="OS08G0249100 PROTEIN"/>
    <property type="match status" value="1"/>
</dbReference>
<comment type="caution">
    <text evidence="3">The sequence shown here is derived from an EMBL/GenBank/DDBJ whole genome shotgun (WGS) entry which is preliminary data.</text>
</comment>
<dbReference type="InterPro" id="IPR000719">
    <property type="entry name" value="Prot_kinase_dom"/>
</dbReference>
<reference evidence="3" key="2">
    <citation type="journal article" date="2024" name="Plant">
        <title>Genomic evolution and insights into agronomic trait innovations of Sesamum species.</title>
        <authorList>
            <person name="Miao H."/>
            <person name="Wang L."/>
            <person name="Qu L."/>
            <person name="Liu H."/>
            <person name="Sun Y."/>
            <person name="Le M."/>
            <person name="Wang Q."/>
            <person name="Wei S."/>
            <person name="Zheng Y."/>
            <person name="Lin W."/>
            <person name="Duan Y."/>
            <person name="Cao H."/>
            <person name="Xiong S."/>
            <person name="Wang X."/>
            <person name="Wei L."/>
            <person name="Li C."/>
            <person name="Ma Q."/>
            <person name="Ju M."/>
            <person name="Zhao R."/>
            <person name="Li G."/>
            <person name="Mu C."/>
            <person name="Tian Q."/>
            <person name="Mei H."/>
            <person name="Zhang T."/>
            <person name="Gao T."/>
            <person name="Zhang H."/>
        </authorList>
    </citation>
    <scope>NUCLEOTIDE SEQUENCE</scope>
    <source>
        <strain evidence="3">KEN8</strain>
    </source>
</reference>
<dbReference type="GO" id="GO:0005524">
    <property type="term" value="F:ATP binding"/>
    <property type="evidence" value="ECO:0007669"/>
    <property type="project" value="InterPro"/>
</dbReference>
<evidence type="ECO:0000313" key="3">
    <source>
        <dbReference type="EMBL" id="KAL0351557.1"/>
    </source>
</evidence>
<accession>A0AAW2P5K4</accession>